<evidence type="ECO:0000256" key="5">
    <source>
        <dbReference type="ARBA" id="ARBA00022793"/>
    </source>
</evidence>
<feature type="domain" description="Indole-3-glycerol phosphate synthase" evidence="9">
    <location>
        <begin position="3"/>
        <end position="220"/>
    </location>
</feature>
<evidence type="ECO:0000259" key="9">
    <source>
        <dbReference type="Pfam" id="PF00218"/>
    </source>
</evidence>
<dbReference type="GO" id="GO:0000162">
    <property type="term" value="P:L-tryptophan biosynthetic process"/>
    <property type="evidence" value="ECO:0007669"/>
    <property type="project" value="UniProtKB-UniPathway"/>
</dbReference>
<dbReference type="STRING" id="1618443.UV73_C0004G0086"/>
<evidence type="ECO:0000313" key="10">
    <source>
        <dbReference type="EMBL" id="KKS97944.1"/>
    </source>
</evidence>
<dbReference type="InterPro" id="IPR013785">
    <property type="entry name" value="Aldolase_TIM"/>
</dbReference>
<dbReference type="EC" id="4.1.1.48" evidence="3"/>
<evidence type="ECO:0000256" key="4">
    <source>
        <dbReference type="ARBA" id="ARBA00022605"/>
    </source>
</evidence>
<dbReference type="CDD" id="cd00331">
    <property type="entry name" value="IGPS"/>
    <property type="match status" value="1"/>
</dbReference>
<reference evidence="10 11" key="1">
    <citation type="journal article" date="2015" name="Nature">
        <title>rRNA introns, odd ribosomes, and small enigmatic genomes across a large radiation of phyla.</title>
        <authorList>
            <person name="Brown C.T."/>
            <person name="Hug L.A."/>
            <person name="Thomas B.C."/>
            <person name="Sharon I."/>
            <person name="Castelle C.J."/>
            <person name="Singh A."/>
            <person name="Wilkins M.J."/>
            <person name="Williams K.H."/>
            <person name="Banfield J.F."/>
        </authorList>
    </citation>
    <scope>NUCLEOTIDE SEQUENCE [LARGE SCALE GENOMIC DNA]</scope>
</reference>
<dbReference type="EMBL" id="LCFP01000004">
    <property type="protein sequence ID" value="KKS97944.1"/>
    <property type="molecule type" value="Genomic_DNA"/>
</dbReference>
<dbReference type="InterPro" id="IPR011060">
    <property type="entry name" value="RibuloseP-bd_barrel"/>
</dbReference>
<name>A0A0G1DJT9_9BACT</name>
<protein>
    <recommendedName>
        <fullName evidence="3">indole-3-glycerol-phosphate synthase</fullName>
        <ecNumber evidence="3">4.1.1.48</ecNumber>
    </recommendedName>
</protein>
<dbReference type="InterPro" id="IPR013798">
    <property type="entry name" value="Indole-3-glycerol_P_synth_dom"/>
</dbReference>
<keyword evidence="7" id="KW-0057">Aromatic amino acid biosynthesis</keyword>
<proteinExistence type="predicted"/>
<dbReference type="InterPro" id="IPR045186">
    <property type="entry name" value="Indole-3-glycerol_P_synth"/>
</dbReference>
<dbReference type="UniPathway" id="UPA00035">
    <property type="reaction ID" value="UER00043"/>
</dbReference>
<sequence length="223" mass="24779">MNFLINLKKPSGYFALIAEIKLKSPSEGFLGNESQVVEITGQYQEAGADALSVVTEKKLFAGNIKLIKTVKKACQLPVLCKDFVTEGRQLKAIAEAGADAVLLLSRILNDLQLEILKQTAQKLNLLPIVEADNFNDLNRIKNRNFPVVAVNARNLDDLTVDRDRACRMLRLIPEATFKLAFSGVRNRQDVRDYLKSGARGVLVGTALMKSADRINLIRELKKL</sequence>
<dbReference type="AlphaFoldDB" id="A0A0G1DJT9"/>
<keyword evidence="6" id="KW-0822">Tryptophan biosynthesis</keyword>
<comment type="catalytic activity">
    <reaction evidence="1">
        <text>1-(2-carboxyphenylamino)-1-deoxy-D-ribulose 5-phosphate + H(+) = (1S,2R)-1-C-(indol-3-yl)glycerol 3-phosphate + CO2 + H2O</text>
        <dbReference type="Rhea" id="RHEA:23476"/>
        <dbReference type="ChEBI" id="CHEBI:15377"/>
        <dbReference type="ChEBI" id="CHEBI:15378"/>
        <dbReference type="ChEBI" id="CHEBI:16526"/>
        <dbReference type="ChEBI" id="CHEBI:58613"/>
        <dbReference type="ChEBI" id="CHEBI:58866"/>
        <dbReference type="EC" id="4.1.1.48"/>
    </reaction>
</comment>
<dbReference type="Proteomes" id="UP000034894">
    <property type="component" value="Unassembled WGS sequence"/>
</dbReference>
<comment type="pathway">
    <text evidence="2">Amino-acid biosynthesis; L-tryptophan biosynthesis; L-tryptophan from chorismate: step 4/5.</text>
</comment>
<dbReference type="PANTHER" id="PTHR22854">
    <property type="entry name" value="TRYPTOPHAN BIOSYNTHESIS PROTEIN"/>
    <property type="match status" value="1"/>
</dbReference>
<evidence type="ECO:0000256" key="2">
    <source>
        <dbReference type="ARBA" id="ARBA00004696"/>
    </source>
</evidence>
<evidence type="ECO:0000256" key="3">
    <source>
        <dbReference type="ARBA" id="ARBA00012362"/>
    </source>
</evidence>
<accession>A0A0G1DJT9</accession>
<dbReference type="Pfam" id="PF00218">
    <property type="entry name" value="IGPS"/>
    <property type="match status" value="1"/>
</dbReference>
<keyword evidence="8 10" id="KW-0456">Lyase</keyword>
<dbReference type="PANTHER" id="PTHR22854:SF2">
    <property type="entry name" value="INDOLE-3-GLYCEROL-PHOSPHATE SYNTHASE"/>
    <property type="match status" value="1"/>
</dbReference>
<evidence type="ECO:0000256" key="8">
    <source>
        <dbReference type="ARBA" id="ARBA00023239"/>
    </source>
</evidence>
<organism evidence="10 11">
    <name type="scientific">Candidatus Gottesmanbacteria bacterium GW2011_GWA2_43_14</name>
    <dbReference type="NCBI Taxonomy" id="1618443"/>
    <lineage>
        <taxon>Bacteria</taxon>
        <taxon>Candidatus Gottesmaniibacteriota</taxon>
    </lineage>
</organism>
<evidence type="ECO:0000256" key="6">
    <source>
        <dbReference type="ARBA" id="ARBA00022822"/>
    </source>
</evidence>
<dbReference type="GO" id="GO:0004640">
    <property type="term" value="F:phosphoribosylanthranilate isomerase activity"/>
    <property type="evidence" value="ECO:0007669"/>
    <property type="project" value="TreeGrafter"/>
</dbReference>
<dbReference type="GO" id="GO:0004425">
    <property type="term" value="F:indole-3-glycerol-phosphate synthase activity"/>
    <property type="evidence" value="ECO:0007669"/>
    <property type="project" value="UniProtKB-EC"/>
</dbReference>
<keyword evidence="5" id="KW-0210">Decarboxylase</keyword>
<gene>
    <name evidence="10" type="ORF">UV73_C0004G0086</name>
</gene>
<dbReference type="SUPFAM" id="SSF51366">
    <property type="entry name" value="Ribulose-phoshate binding barrel"/>
    <property type="match status" value="1"/>
</dbReference>
<evidence type="ECO:0000256" key="1">
    <source>
        <dbReference type="ARBA" id="ARBA00001633"/>
    </source>
</evidence>
<keyword evidence="4" id="KW-0028">Amino-acid biosynthesis</keyword>
<evidence type="ECO:0000313" key="11">
    <source>
        <dbReference type="Proteomes" id="UP000034894"/>
    </source>
</evidence>
<comment type="caution">
    <text evidence="10">The sequence shown here is derived from an EMBL/GenBank/DDBJ whole genome shotgun (WGS) entry which is preliminary data.</text>
</comment>
<evidence type="ECO:0000256" key="7">
    <source>
        <dbReference type="ARBA" id="ARBA00023141"/>
    </source>
</evidence>
<dbReference type="Gene3D" id="3.20.20.70">
    <property type="entry name" value="Aldolase class I"/>
    <property type="match status" value="1"/>
</dbReference>